<dbReference type="Proteomes" id="UP000644749">
    <property type="component" value="Unassembled WGS sequence"/>
</dbReference>
<organism evidence="9 10">
    <name type="scientific">Paracoccus aerius</name>
    <dbReference type="NCBI Taxonomy" id="1915382"/>
    <lineage>
        <taxon>Bacteria</taxon>
        <taxon>Pseudomonadati</taxon>
        <taxon>Pseudomonadota</taxon>
        <taxon>Alphaproteobacteria</taxon>
        <taxon>Rhodobacterales</taxon>
        <taxon>Paracoccaceae</taxon>
        <taxon>Paracoccus</taxon>
    </lineage>
</organism>
<accession>A0ABS1S5R8</accession>
<dbReference type="EMBL" id="JAESHT010000008">
    <property type="protein sequence ID" value="MBL3674058.1"/>
    <property type="molecule type" value="Genomic_DNA"/>
</dbReference>
<comment type="similarity">
    <text evidence="2">Belongs to the binding-protein-dependent transport system permease family. FecCD subfamily.</text>
</comment>
<keyword evidence="3" id="KW-0813">Transport</keyword>
<keyword evidence="7 8" id="KW-0472">Membrane</keyword>
<keyword evidence="6 8" id="KW-1133">Transmembrane helix</keyword>
<evidence type="ECO:0000256" key="7">
    <source>
        <dbReference type="ARBA" id="ARBA00023136"/>
    </source>
</evidence>
<feature type="transmembrane region" description="Helical" evidence="8">
    <location>
        <begin position="262"/>
        <end position="282"/>
    </location>
</feature>
<keyword evidence="4" id="KW-1003">Cell membrane</keyword>
<name>A0ABS1S5R8_9RHOB</name>
<evidence type="ECO:0000256" key="1">
    <source>
        <dbReference type="ARBA" id="ARBA00004651"/>
    </source>
</evidence>
<evidence type="ECO:0000256" key="4">
    <source>
        <dbReference type="ARBA" id="ARBA00022475"/>
    </source>
</evidence>
<sequence>MADRSLLILAAACAGAAAVYVAWGLQGPYGFILSLRATRLAALAIVGASVGAATVIFQTITANRLLTPGIVGFDSLFVLIQTLLVLGLGGMGYAALPAFPKFLVEILCLCAVAVALFASVLRAGSSDMTRLVLTGVILGVLMRGLTGFVQRLLDPTEFALAQAATFASFNSIDPVQVAFAAPILILALLLAWRLSPVLDVALLGRDGARSLGVDHERLTMAALAVVAMLVATSTAVAGPVTFLGLLAASLAAAALPHWRHAVLIPGAALTGALILIVGQFLFERLLGLQSTLPAIVESLGGLVFLVMVLKRRTA</sequence>
<dbReference type="PANTHER" id="PTHR30472:SF19">
    <property type="entry name" value="PETROBACTIN IMPORT SYSTEM PERMEASE PROTEIN YCLO"/>
    <property type="match status" value="1"/>
</dbReference>
<dbReference type="PANTHER" id="PTHR30472">
    <property type="entry name" value="FERRIC ENTEROBACTIN TRANSPORT SYSTEM PERMEASE PROTEIN"/>
    <property type="match status" value="1"/>
</dbReference>
<protein>
    <submittedName>
        <fullName evidence="9">Iron chelate uptake ABC transporter family permease subunit</fullName>
    </submittedName>
</protein>
<feature type="transmembrane region" description="Helical" evidence="8">
    <location>
        <begin position="40"/>
        <end position="61"/>
    </location>
</feature>
<dbReference type="Gene3D" id="1.10.3470.10">
    <property type="entry name" value="ABC transporter involved in vitamin B12 uptake, BtuC"/>
    <property type="match status" value="1"/>
</dbReference>
<feature type="transmembrane region" description="Helical" evidence="8">
    <location>
        <begin position="175"/>
        <end position="194"/>
    </location>
</feature>
<dbReference type="InterPro" id="IPR037294">
    <property type="entry name" value="ABC_BtuC-like"/>
</dbReference>
<evidence type="ECO:0000256" key="6">
    <source>
        <dbReference type="ARBA" id="ARBA00022989"/>
    </source>
</evidence>
<feature type="transmembrane region" description="Helical" evidence="8">
    <location>
        <begin position="73"/>
        <end position="96"/>
    </location>
</feature>
<evidence type="ECO:0000256" key="3">
    <source>
        <dbReference type="ARBA" id="ARBA00022448"/>
    </source>
</evidence>
<evidence type="ECO:0000256" key="5">
    <source>
        <dbReference type="ARBA" id="ARBA00022692"/>
    </source>
</evidence>
<keyword evidence="10" id="KW-1185">Reference proteome</keyword>
<proteinExistence type="inferred from homology"/>
<dbReference type="Pfam" id="PF01032">
    <property type="entry name" value="FecCD"/>
    <property type="match status" value="1"/>
</dbReference>
<keyword evidence="5 8" id="KW-0812">Transmembrane</keyword>
<evidence type="ECO:0000256" key="8">
    <source>
        <dbReference type="SAM" id="Phobius"/>
    </source>
</evidence>
<reference evidence="9 10" key="1">
    <citation type="submission" date="2021-01" db="EMBL/GenBank/DDBJ databases">
        <title>011410 draft genome.</title>
        <authorList>
            <person name="Lang L."/>
        </authorList>
    </citation>
    <scope>NUCLEOTIDE SEQUENCE [LARGE SCALE GENOMIC DNA]</scope>
    <source>
        <strain evidence="9 10">KCTC 42845</strain>
    </source>
</reference>
<comment type="caution">
    <text evidence="9">The sequence shown here is derived from an EMBL/GenBank/DDBJ whole genome shotgun (WGS) entry which is preliminary data.</text>
</comment>
<comment type="subcellular location">
    <subcellularLocation>
        <location evidence="1">Cell membrane</location>
        <topology evidence="1">Multi-pass membrane protein</topology>
    </subcellularLocation>
</comment>
<gene>
    <name evidence="9" type="ORF">JL111_11225</name>
</gene>
<feature type="transmembrane region" description="Helical" evidence="8">
    <location>
        <begin position="102"/>
        <end position="124"/>
    </location>
</feature>
<dbReference type="RefSeq" id="WP_191310445.1">
    <property type="nucleotide sequence ID" value="NZ_BNCL01000008.1"/>
</dbReference>
<evidence type="ECO:0000256" key="2">
    <source>
        <dbReference type="ARBA" id="ARBA00007935"/>
    </source>
</evidence>
<dbReference type="SUPFAM" id="SSF81345">
    <property type="entry name" value="ABC transporter involved in vitamin B12 uptake, BtuC"/>
    <property type="match status" value="1"/>
</dbReference>
<evidence type="ECO:0000313" key="9">
    <source>
        <dbReference type="EMBL" id="MBL3674058.1"/>
    </source>
</evidence>
<feature type="transmembrane region" description="Helical" evidence="8">
    <location>
        <begin position="288"/>
        <end position="309"/>
    </location>
</feature>
<feature type="transmembrane region" description="Helical" evidence="8">
    <location>
        <begin position="131"/>
        <end position="149"/>
    </location>
</feature>
<evidence type="ECO:0000313" key="10">
    <source>
        <dbReference type="Proteomes" id="UP000644749"/>
    </source>
</evidence>
<dbReference type="InterPro" id="IPR000522">
    <property type="entry name" value="ABC_transptr_permease_BtuC"/>
</dbReference>